<protein>
    <submittedName>
        <fullName evidence="2">Sensor histidine kinase</fullName>
    </submittedName>
</protein>
<gene>
    <name evidence="1" type="ORF">AFM16_17330</name>
    <name evidence="2" type="ORF">HCX60_17600</name>
</gene>
<dbReference type="Gene3D" id="3.30.565.10">
    <property type="entry name" value="Histidine kinase-like ATPase, C-terminal domain"/>
    <property type="match status" value="1"/>
</dbReference>
<dbReference type="Proteomes" id="UP000502504">
    <property type="component" value="Chromosome"/>
</dbReference>
<proteinExistence type="predicted"/>
<reference evidence="2 4" key="2">
    <citation type="submission" date="2020-03" db="EMBL/GenBank/DDBJ databases">
        <title>Is there a link between lipid content and antibiotic production in Streptomyces?</title>
        <authorList>
            <person name="David M."/>
            <person name="Lejeune C."/>
            <person name="Abreu S."/>
            <person name="Thibessard A."/>
            <person name="Leblond P."/>
            <person name="Chaminade P."/>
            <person name="Virolle M.-J."/>
        </authorList>
    </citation>
    <scope>NUCLEOTIDE SEQUENCE [LARGE SCALE GENOMIC DNA]</scope>
    <source>
        <strain evidence="2 4">DSM 41481</strain>
    </source>
</reference>
<dbReference type="EMBL" id="CP050692">
    <property type="protein sequence ID" value="QIT48935.1"/>
    <property type="molecule type" value="Genomic_DNA"/>
</dbReference>
<evidence type="ECO:0000313" key="2">
    <source>
        <dbReference type="EMBL" id="QIT48935.1"/>
    </source>
</evidence>
<keyword evidence="2" id="KW-0808">Transferase</keyword>
<evidence type="ECO:0000313" key="4">
    <source>
        <dbReference type="Proteomes" id="UP000502504"/>
    </source>
</evidence>
<dbReference type="Proteomes" id="UP000190306">
    <property type="component" value="Chromosome"/>
</dbReference>
<evidence type="ECO:0000313" key="1">
    <source>
        <dbReference type="EMBL" id="OOQ51237.1"/>
    </source>
</evidence>
<accession>A0AAE7CPK1</accession>
<keyword evidence="3" id="KW-1185">Reference proteome</keyword>
<reference evidence="1 3" key="1">
    <citation type="submission" date="2015-07" db="EMBL/GenBank/DDBJ databases">
        <title>Draft Genome Sequence of Streptomyces antibioticus, IMRU 3720 reveals insights in the evolution of actinomycin biosynthetic gene clusters in Streptomyces.</title>
        <authorList>
            <person name="Crnovcic I."/>
            <person name="Ruckert C."/>
            <person name="Kalinowksi J."/>
            <person name="Keller U."/>
        </authorList>
    </citation>
    <scope>NUCLEOTIDE SEQUENCE [LARGE SCALE GENOMIC DNA]</scope>
    <source>
        <strain evidence="1 3">DSM 41481</strain>
    </source>
</reference>
<dbReference type="EMBL" id="LHQL01000009">
    <property type="protein sequence ID" value="OOQ51237.1"/>
    <property type="molecule type" value="Genomic_DNA"/>
</dbReference>
<sequence length="160" mass="17406">MSPTSGKGDAPFVASRPEDLCYSFTLPAAPRSPGVARATTRAVLRAHRLDDVAEPVVQVVSELTTCAYRLSLTKEMYVSLRYRDAALRVTVYDGHPRHTHARLGALCVLNRRATLRLLDEVVRACRGDWGIGGAREPGGGTRMWAVLPRAGAMNYLGGQD</sequence>
<evidence type="ECO:0000313" key="3">
    <source>
        <dbReference type="Proteomes" id="UP000190306"/>
    </source>
</evidence>
<organism evidence="2 4">
    <name type="scientific">Streptomyces antibioticus</name>
    <dbReference type="NCBI Taxonomy" id="1890"/>
    <lineage>
        <taxon>Bacteria</taxon>
        <taxon>Bacillati</taxon>
        <taxon>Actinomycetota</taxon>
        <taxon>Actinomycetes</taxon>
        <taxon>Kitasatosporales</taxon>
        <taxon>Streptomycetaceae</taxon>
        <taxon>Streptomyces</taxon>
    </lineage>
</organism>
<dbReference type="AlphaFoldDB" id="A0AAE7CPK1"/>
<name>A0AAE7CPK1_STRAT</name>
<dbReference type="InterPro" id="IPR036890">
    <property type="entry name" value="HATPase_C_sf"/>
</dbReference>
<dbReference type="GO" id="GO:0016301">
    <property type="term" value="F:kinase activity"/>
    <property type="evidence" value="ECO:0007669"/>
    <property type="project" value="UniProtKB-KW"/>
</dbReference>
<keyword evidence="2" id="KW-0418">Kinase</keyword>